<organism evidence="1 2">
    <name type="scientific">Favolaschia claudopus</name>
    <dbReference type="NCBI Taxonomy" id="2862362"/>
    <lineage>
        <taxon>Eukaryota</taxon>
        <taxon>Fungi</taxon>
        <taxon>Dikarya</taxon>
        <taxon>Basidiomycota</taxon>
        <taxon>Agaricomycotina</taxon>
        <taxon>Agaricomycetes</taxon>
        <taxon>Agaricomycetidae</taxon>
        <taxon>Agaricales</taxon>
        <taxon>Marasmiineae</taxon>
        <taxon>Mycenaceae</taxon>
        <taxon>Favolaschia</taxon>
    </lineage>
</organism>
<gene>
    <name evidence="1" type="ORF">R3P38DRAFT_2833650</name>
</gene>
<comment type="caution">
    <text evidence="1">The sequence shown here is derived from an EMBL/GenBank/DDBJ whole genome shotgun (WGS) entry which is preliminary data.</text>
</comment>
<proteinExistence type="predicted"/>
<accession>A0AAW0EDF6</accession>
<evidence type="ECO:0000313" key="2">
    <source>
        <dbReference type="Proteomes" id="UP001362999"/>
    </source>
</evidence>
<protein>
    <submittedName>
        <fullName evidence="1">F-box domain-containing protein</fullName>
    </submittedName>
</protein>
<keyword evidence="2" id="KW-1185">Reference proteome</keyword>
<dbReference type="Gene3D" id="1.20.1280.50">
    <property type="match status" value="1"/>
</dbReference>
<sequence length="483" mass="54489">MSAAANLRKQVADLTFAITQQRQLLTEMEAGLEDLQNQLQSIVYPILTLPPEITAEIFLHCLYDEPEDTIISDVAPLLLTRVCSAWREIAISTPALWQIFAVELDSPQELPNLSQIAQLWLKRAKKCPLSIRICGELVANDTFHIFIKVLRRHSQDIQSLELHLDSEDIETMDSLLPHGLDLALLESLVINVPFDEDDDPAESTALAMFQNSPVLRIVRLSFAYTSFIVLPWQQLSEFRGQAYTVGACLEALRLMPNLLRCAFAAYELNVDEVCEIVVHGCMQHLTLLAEMTDGDEDTLTSSHVLRFLTLPVLQTLIVERTDYFDADEFDLFLNRSSPPLRKLTVRPIDQTMVLHVSPILLTLDLIELELWSCDCAFIPRFFEAFSRHHHKLFPHLQRLAILDCPSSMAIDTGNCSTIVEVLHLAAEPIAKRRDMSTQSAQLQSFRVTSVSGGPILPNDLAPFRILKEDGLDVCIESWSVSYL</sequence>
<reference evidence="1 2" key="1">
    <citation type="journal article" date="2024" name="J Genomics">
        <title>Draft genome sequencing and assembly of Favolaschia claudopus CIRM-BRFM 2984 isolated from oak limbs.</title>
        <authorList>
            <person name="Navarro D."/>
            <person name="Drula E."/>
            <person name="Chaduli D."/>
            <person name="Cazenave R."/>
            <person name="Ahrendt S."/>
            <person name="Wang J."/>
            <person name="Lipzen A."/>
            <person name="Daum C."/>
            <person name="Barry K."/>
            <person name="Grigoriev I.V."/>
            <person name="Favel A."/>
            <person name="Rosso M.N."/>
            <person name="Martin F."/>
        </authorList>
    </citation>
    <scope>NUCLEOTIDE SEQUENCE [LARGE SCALE GENOMIC DNA]</scope>
    <source>
        <strain evidence="1 2">CIRM-BRFM 2984</strain>
    </source>
</reference>
<dbReference type="Proteomes" id="UP001362999">
    <property type="component" value="Unassembled WGS sequence"/>
</dbReference>
<name>A0AAW0EDF6_9AGAR</name>
<dbReference type="AlphaFoldDB" id="A0AAW0EDF6"/>
<dbReference type="EMBL" id="JAWWNJ010000002">
    <property type="protein sequence ID" value="KAK7062141.1"/>
    <property type="molecule type" value="Genomic_DNA"/>
</dbReference>
<evidence type="ECO:0000313" key="1">
    <source>
        <dbReference type="EMBL" id="KAK7062141.1"/>
    </source>
</evidence>